<keyword evidence="4 6" id="KW-0472">Membrane</keyword>
<feature type="transmembrane region" description="Helical" evidence="6">
    <location>
        <begin position="53"/>
        <end position="75"/>
    </location>
</feature>
<reference evidence="7" key="1">
    <citation type="journal article" date="2020" name="Mol. Plant Microbe Interact.">
        <title>Genome Sequence of the Biocontrol Agent Coniothyrium minitans strain Conio (IMI 134523).</title>
        <authorList>
            <person name="Patel D."/>
            <person name="Shittu T.A."/>
            <person name="Baroncelli R."/>
            <person name="Muthumeenakshi S."/>
            <person name="Osborne T.H."/>
            <person name="Janganan T.K."/>
            <person name="Sreenivasaprasad S."/>
        </authorList>
    </citation>
    <scope>NUCLEOTIDE SEQUENCE</scope>
    <source>
        <strain evidence="7">Conio</strain>
    </source>
</reference>
<evidence type="ECO:0000313" key="8">
    <source>
        <dbReference type="Proteomes" id="UP000756921"/>
    </source>
</evidence>
<evidence type="ECO:0000256" key="3">
    <source>
        <dbReference type="ARBA" id="ARBA00022989"/>
    </source>
</evidence>
<name>A0A9P6KKA1_9PLEO</name>
<feature type="transmembrane region" description="Helical" evidence="6">
    <location>
        <begin position="309"/>
        <end position="329"/>
    </location>
</feature>
<evidence type="ECO:0000256" key="6">
    <source>
        <dbReference type="SAM" id="Phobius"/>
    </source>
</evidence>
<keyword evidence="8" id="KW-1185">Reference proteome</keyword>
<organism evidence="7 8">
    <name type="scientific">Paraphaeosphaeria minitans</name>
    <dbReference type="NCBI Taxonomy" id="565426"/>
    <lineage>
        <taxon>Eukaryota</taxon>
        <taxon>Fungi</taxon>
        <taxon>Dikarya</taxon>
        <taxon>Ascomycota</taxon>
        <taxon>Pezizomycotina</taxon>
        <taxon>Dothideomycetes</taxon>
        <taxon>Pleosporomycetidae</taxon>
        <taxon>Pleosporales</taxon>
        <taxon>Massarineae</taxon>
        <taxon>Didymosphaeriaceae</taxon>
        <taxon>Paraphaeosphaeria</taxon>
    </lineage>
</organism>
<feature type="transmembrane region" description="Helical" evidence="6">
    <location>
        <begin position="95"/>
        <end position="116"/>
    </location>
</feature>
<feature type="region of interest" description="Disordered" evidence="5">
    <location>
        <begin position="1"/>
        <end position="26"/>
    </location>
</feature>
<protein>
    <submittedName>
        <fullName evidence="7">RTA1 domain-containing protein</fullName>
    </submittedName>
</protein>
<dbReference type="Pfam" id="PF04479">
    <property type="entry name" value="RTA1"/>
    <property type="match status" value="1"/>
</dbReference>
<feature type="transmembrane region" description="Helical" evidence="6">
    <location>
        <begin position="176"/>
        <end position="197"/>
    </location>
</feature>
<feature type="transmembrane region" description="Helical" evidence="6">
    <location>
        <begin position="136"/>
        <end position="156"/>
    </location>
</feature>
<accession>A0A9P6KKA1</accession>
<evidence type="ECO:0000256" key="2">
    <source>
        <dbReference type="ARBA" id="ARBA00022692"/>
    </source>
</evidence>
<dbReference type="PANTHER" id="PTHR31465">
    <property type="entry name" value="PROTEIN RTA1-RELATED"/>
    <property type="match status" value="1"/>
</dbReference>
<evidence type="ECO:0000313" key="7">
    <source>
        <dbReference type="EMBL" id="KAF9729580.1"/>
    </source>
</evidence>
<dbReference type="AlphaFoldDB" id="A0A9P6KKA1"/>
<keyword evidence="3 6" id="KW-1133">Transmembrane helix</keyword>
<feature type="compositionally biased region" description="Basic and acidic residues" evidence="5">
    <location>
        <begin position="355"/>
        <end position="364"/>
    </location>
</feature>
<feature type="transmembrane region" description="Helical" evidence="6">
    <location>
        <begin position="217"/>
        <end position="240"/>
    </location>
</feature>
<proteinExistence type="predicted"/>
<dbReference type="Proteomes" id="UP000756921">
    <property type="component" value="Unassembled WGS sequence"/>
</dbReference>
<dbReference type="InterPro" id="IPR007568">
    <property type="entry name" value="RTA1"/>
</dbReference>
<comment type="subcellular location">
    <subcellularLocation>
        <location evidence="1">Membrane</location>
        <topology evidence="1">Multi-pass membrane protein</topology>
    </subcellularLocation>
</comment>
<dbReference type="PANTHER" id="PTHR31465:SF15">
    <property type="entry name" value="LIPID TRANSPORTER ATNI-RELATED"/>
    <property type="match status" value="1"/>
</dbReference>
<comment type="caution">
    <text evidence="7">The sequence shown here is derived from an EMBL/GenBank/DDBJ whole genome shotgun (WGS) entry which is preliminary data.</text>
</comment>
<evidence type="ECO:0000256" key="5">
    <source>
        <dbReference type="SAM" id="MobiDB-lite"/>
    </source>
</evidence>
<dbReference type="OrthoDB" id="5384040at2759"/>
<feature type="region of interest" description="Disordered" evidence="5">
    <location>
        <begin position="355"/>
        <end position="376"/>
    </location>
</feature>
<dbReference type="EMBL" id="WJXW01000016">
    <property type="protein sequence ID" value="KAF9729580.1"/>
    <property type="molecule type" value="Genomic_DNA"/>
</dbReference>
<dbReference type="GO" id="GO:0016020">
    <property type="term" value="C:membrane"/>
    <property type="evidence" value="ECO:0007669"/>
    <property type="project" value="UniProtKB-SubCell"/>
</dbReference>
<evidence type="ECO:0000256" key="1">
    <source>
        <dbReference type="ARBA" id="ARBA00004141"/>
    </source>
</evidence>
<sequence length="376" mass="41078">MTSYGHSLVSTRSGSEEPSTSRSCPITTVKPDANGWVPPGSCGYISRPYYPSFVSALVFCAAAVLVLLGFALPIFRSVSRRGHQPRNGRWPSWKFCLLLPWIGALIATCLLAAYVLRAFGTRYQQVLEFVAISDTFVLICPILIFLLDCTVLTRIVTASCQDEKIVGVTGQVLSRALLLTIPLLAIEQLTASVFIAPKHRVSSSGSGSSTAMLGLKLYLVGIGVQEVLVVYVSIIAVSLFKKLGANEAADLRAKMTDGLSQPSNRWRSTMYSLIFSLAAIGIRIAYRLIELSGIFTGYLLVLMQNEIFFYTLECLPVLAALGVWTVVGFEDMIDNLDTMPVGTHIYHELSGVPEEGHSVPLERESSEDDDRLPKCI</sequence>
<keyword evidence="2 6" id="KW-0812">Transmembrane</keyword>
<evidence type="ECO:0000256" key="4">
    <source>
        <dbReference type="ARBA" id="ARBA00023136"/>
    </source>
</evidence>
<feature type="transmembrane region" description="Helical" evidence="6">
    <location>
        <begin position="270"/>
        <end position="289"/>
    </location>
</feature>
<gene>
    <name evidence="7" type="ORF">PMIN01_12444</name>
</gene>